<reference evidence="3" key="1">
    <citation type="submission" date="2016-11" db="UniProtKB">
        <authorList>
            <consortium name="WormBaseParasite"/>
        </authorList>
    </citation>
    <scope>IDENTIFICATION</scope>
</reference>
<dbReference type="AlphaFoldDB" id="A0A1I8JN28"/>
<keyword evidence="2" id="KW-1185">Reference proteome</keyword>
<name>A0A1I8JN28_9PLAT</name>
<organism evidence="2 3">
    <name type="scientific">Macrostomum lignano</name>
    <dbReference type="NCBI Taxonomy" id="282301"/>
    <lineage>
        <taxon>Eukaryota</taxon>
        <taxon>Metazoa</taxon>
        <taxon>Spiralia</taxon>
        <taxon>Lophotrochozoa</taxon>
        <taxon>Platyhelminthes</taxon>
        <taxon>Rhabditophora</taxon>
        <taxon>Macrostomorpha</taxon>
        <taxon>Macrostomida</taxon>
        <taxon>Macrostomidae</taxon>
        <taxon>Macrostomum</taxon>
    </lineage>
</organism>
<accession>A0A1I8JN28</accession>
<proteinExistence type="predicted"/>
<dbReference type="WBParaSite" id="snap_masked-unitig_21814-processed-gene-0.1-mRNA-1">
    <property type="protein sequence ID" value="snap_masked-unitig_21814-processed-gene-0.1-mRNA-1"/>
    <property type="gene ID" value="snap_masked-unitig_21814-processed-gene-0.1"/>
</dbReference>
<evidence type="ECO:0000313" key="2">
    <source>
        <dbReference type="Proteomes" id="UP000095280"/>
    </source>
</evidence>
<evidence type="ECO:0000256" key="1">
    <source>
        <dbReference type="SAM" id="MobiDB-lite"/>
    </source>
</evidence>
<sequence>MFLGIAEVLLGMAKRQELLPLKPRRPGSGRKLPVSGHPASGGAVHCPTSWTEDSRCSVLLPVTPVTLANESMVETVT</sequence>
<protein>
    <submittedName>
        <fullName evidence="3">Secreted protein</fullName>
    </submittedName>
</protein>
<dbReference type="Proteomes" id="UP000095280">
    <property type="component" value="Unplaced"/>
</dbReference>
<feature type="region of interest" description="Disordered" evidence="1">
    <location>
        <begin position="21"/>
        <end position="46"/>
    </location>
</feature>
<evidence type="ECO:0000313" key="3">
    <source>
        <dbReference type="WBParaSite" id="snap_masked-unitig_21814-processed-gene-0.1-mRNA-1"/>
    </source>
</evidence>